<dbReference type="SUPFAM" id="SSF89392">
    <property type="entry name" value="Prokaryotic lipoproteins and lipoprotein localization factors"/>
    <property type="match status" value="1"/>
</dbReference>
<comment type="caution">
    <text evidence="2">The sequence shown here is derived from an EMBL/GenBank/DDBJ whole genome shotgun (WGS) entry which is preliminary data.</text>
</comment>
<sequence>MKKKLLLFSLAVFLLIFMSACGEKSKEDVIGSLEDKMEEMSGYKAQAKMDLKTGEDVQSYEINIWHQKKDMYRVELNNPDSEKGNQIILKNKEGVFVLTPALNKSFKFQSEWPDNSSQPYLFGSLIQDVVSDQESEFKQTENHYVFTTKTNYQSNNNLPYQEITFSKESLKPVMVKVMDKDYQSLVEISFSSFEFDPEFAEDDFDTQKNLTSSVMNVPAMASSEEEKPMEVLYPVNVPEGSSLAEEQKTEFENGTRVIQTYEGEKNFTLVQENYDSYPTSITSPVNTDGSPVNLGATVGVMTDSSVEWSEGNTRFYLASKDLTRDEMIEIASSVEGKGIK</sequence>
<dbReference type="Proteomes" id="UP001500880">
    <property type="component" value="Unassembled WGS sequence"/>
</dbReference>
<protein>
    <submittedName>
        <fullName evidence="2">Outer membrane lipoprotein carrier protein LolA</fullName>
    </submittedName>
</protein>
<dbReference type="RefSeq" id="WP_343843141.1">
    <property type="nucleotide sequence ID" value="NZ_BAAADO010000007.1"/>
</dbReference>
<organism evidence="2 3">
    <name type="scientific">Salinibacillus aidingensis</name>
    <dbReference type="NCBI Taxonomy" id="237684"/>
    <lineage>
        <taxon>Bacteria</taxon>
        <taxon>Bacillati</taxon>
        <taxon>Bacillota</taxon>
        <taxon>Bacilli</taxon>
        <taxon>Bacillales</taxon>
        <taxon>Bacillaceae</taxon>
        <taxon>Salinibacillus</taxon>
    </lineage>
</organism>
<name>A0ABP3LIK3_9BACI</name>
<evidence type="ECO:0000313" key="3">
    <source>
        <dbReference type="Proteomes" id="UP001500880"/>
    </source>
</evidence>
<evidence type="ECO:0000256" key="1">
    <source>
        <dbReference type="SAM" id="SignalP"/>
    </source>
</evidence>
<dbReference type="EMBL" id="BAAADO010000007">
    <property type="protein sequence ID" value="GAA0501604.1"/>
    <property type="molecule type" value="Genomic_DNA"/>
</dbReference>
<reference evidence="3" key="1">
    <citation type="journal article" date="2019" name="Int. J. Syst. Evol. Microbiol.">
        <title>The Global Catalogue of Microorganisms (GCM) 10K type strain sequencing project: providing services to taxonomists for standard genome sequencing and annotation.</title>
        <authorList>
            <consortium name="The Broad Institute Genomics Platform"/>
            <consortium name="The Broad Institute Genome Sequencing Center for Infectious Disease"/>
            <person name="Wu L."/>
            <person name="Ma J."/>
        </authorList>
    </citation>
    <scope>NUCLEOTIDE SEQUENCE [LARGE SCALE GENOMIC DNA]</scope>
    <source>
        <strain evidence="3">JCM 12389</strain>
    </source>
</reference>
<gene>
    <name evidence="2" type="ORF">GCM10008986_31380</name>
</gene>
<accession>A0ABP3LIK3</accession>
<keyword evidence="2" id="KW-0449">Lipoprotein</keyword>
<proteinExistence type="predicted"/>
<dbReference type="InterPro" id="IPR029046">
    <property type="entry name" value="LolA/LolB/LppX"/>
</dbReference>
<keyword evidence="1" id="KW-0732">Signal</keyword>
<dbReference type="PANTHER" id="PTHR37507:SF2">
    <property type="entry name" value="SPORULATION PROTEIN YDCC"/>
    <property type="match status" value="1"/>
</dbReference>
<dbReference type="PANTHER" id="PTHR37507">
    <property type="entry name" value="SPORULATION PROTEIN YDCC"/>
    <property type="match status" value="1"/>
</dbReference>
<evidence type="ECO:0000313" key="2">
    <source>
        <dbReference type="EMBL" id="GAA0501604.1"/>
    </source>
</evidence>
<keyword evidence="3" id="KW-1185">Reference proteome</keyword>
<dbReference type="Gene3D" id="2.50.20.10">
    <property type="entry name" value="Lipoprotein localisation LolA/LolB/LppX"/>
    <property type="match status" value="1"/>
</dbReference>
<feature type="chain" id="PRO_5046650153" evidence="1">
    <location>
        <begin position="23"/>
        <end position="340"/>
    </location>
</feature>
<dbReference type="InterPro" id="IPR052944">
    <property type="entry name" value="Sporulation_related"/>
</dbReference>
<feature type="signal peptide" evidence="1">
    <location>
        <begin position="1"/>
        <end position="22"/>
    </location>
</feature>
<dbReference type="PROSITE" id="PS51257">
    <property type="entry name" value="PROKAR_LIPOPROTEIN"/>
    <property type="match status" value="1"/>
</dbReference>